<organism evidence="1">
    <name type="scientific">Anguilla anguilla</name>
    <name type="common">European freshwater eel</name>
    <name type="synonym">Muraena anguilla</name>
    <dbReference type="NCBI Taxonomy" id="7936"/>
    <lineage>
        <taxon>Eukaryota</taxon>
        <taxon>Metazoa</taxon>
        <taxon>Chordata</taxon>
        <taxon>Craniata</taxon>
        <taxon>Vertebrata</taxon>
        <taxon>Euteleostomi</taxon>
        <taxon>Actinopterygii</taxon>
        <taxon>Neopterygii</taxon>
        <taxon>Teleostei</taxon>
        <taxon>Anguilliformes</taxon>
        <taxon>Anguillidae</taxon>
        <taxon>Anguilla</taxon>
    </lineage>
</organism>
<reference evidence="1" key="1">
    <citation type="submission" date="2014-11" db="EMBL/GenBank/DDBJ databases">
        <authorList>
            <person name="Amaro Gonzalez C."/>
        </authorList>
    </citation>
    <scope>NUCLEOTIDE SEQUENCE</scope>
</reference>
<reference evidence="1" key="2">
    <citation type="journal article" date="2015" name="Fish Shellfish Immunol.">
        <title>Early steps in the European eel (Anguilla anguilla)-Vibrio vulnificus interaction in the gills: Role of the RtxA13 toxin.</title>
        <authorList>
            <person name="Callol A."/>
            <person name="Pajuelo D."/>
            <person name="Ebbesson L."/>
            <person name="Teles M."/>
            <person name="MacKenzie S."/>
            <person name="Amaro C."/>
        </authorList>
    </citation>
    <scope>NUCLEOTIDE SEQUENCE</scope>
</reference>
<name>A0A0E9TZY5_ANGAN</name>
<sequence>MTLTESTRREAIFHHSECHCV</sequence>
<accession>A0A0E9TZY5</accession>
<dbReference type="AlphaFoldDB" id="A0A0E9TZY5"/>
<protein>
    <submittedName>
        <fullName evidence="1">Uncharacterized protein</fullName>
    </submittedName>
</protein>
<evidence type="ECO:0000313" key="1">
    <source>
        <dbReference type="EMBL" id="JAH58268.1"/>
    </source>
</evidence>
<dbReference type="EMBL" id="GBXM01050309">
    <property type="protein sequence ID" value="JAH58268.1"/>
    <property type="molecule type" value="Transcribed_RNA"/>
</dbReference>
<proteinExistence type="predicted"/>